<evidence type="ECO:0000256" key="2">
    <source>
        <dbReference type="ARBA" id="ARBA00005658"/>
    </source>
</evidence>
<evidence type="ECO:0000256" key="3">
    <source>
        <dbReference type="ARBA" id="ARBA00022448"/>
    </source>
</evidence>
<comment type="subcellular location">
    <subcellularLocation>
        <location evidence="1">Cell membrane</location>
        <topology evidence="1">Multi-pass membrane protein</topology>
    </subcellularLocation>
</comment>
<dbReference type="NCBIfam" id="TIGR00842">
    <property type="entry name" value="bcct"/>
    <property type="match status" value="1"/>
</dbReference>
<keyword evidence="11" id="KW-1185">Reference proteome</keyword>
<organism evidence="10 11">
    <name type="scientific">Allohahella marinimesophila</name>
    <dbReference type="NCBI Taxonomy" id="1054972"/>
    <lineage>
        <taxon>Bacteria</taxon>
        <taxon>Pseudomonadati</taxon>
        <taxon>Pseudomonadota</taxon>
        <taxon>Gammaproteobacteria</taxon>
        <taxon>Oceanospirillales</taxon>
        <taxon>Hahellaceae</taxon>
        <taxon>Allohahella</taxon>
    </lineage>
</organism>
<reference evidence="11" key="1">
    <citation type="journal article" date="2019" name="Int. J. Syst. Evol. Microbiol.">
        <title>The Global Catalogue of Microorganisms (GCM) 10K type strain sequencing project: providing services to taxonomists for standard genome sequencing and annotation.</title>
        <authorList>
            <consortium name="The Broad Institute Genomics Platform"/>
            <consortium name="The Broad Institute Genome Sequencing Center for Infectious Disease"/>
            <person name="Wu L."/>
            <person name="Ma J."/>
        </authorList>
    </citation>
    <scope>NUCLEOTIDE SEQUENCE [LARGE SCALE GENOMIC DNA]</scope>
    <source>
        <strain evidence="11">JCM 17555</strain>
    </source>
</reference>
<feature type="transmembrane region" description="Helical" evidence="9">
    <location>
        <begin position="391"/>
        <end position="415"/>
    </location>
</feature>
<evidence type="ECO:0000313" key="11">
    <source>
        <dbReference type="Proteomes" id="UP001501337"/>
    </source>
</evidence>
<feature type="transmembrane region" description="Helical" evidence="9">
    <location>
        <begin position="516"/>
        <end position="540"/>
    </location>
</feature>
<feature type="transmembrane region" description="Helical" evidence="9">
    <location>
        <begin position="307"/>
        <end position="331"/>
    </location>
</feature>
<keyword evidence="5 9" id="KW-0812">Transmembrane</keyword>
<accession>A0ABP7NQ02</accession>
<feature type="transmembrane region" description="Helical" evidence="9">
    <location>
        <begin position="94"/>
        <end position="117"/>
    </location>
</feature>
<evidence type="ECO:0000256" key="5">
    <source>
        <dbReference type="ARBA" id="ARBA00022692"/>
    </source>
</evidence>
<feature type="transmembrane region" description="Helical" evidence="9">
    <location>
        <begin position="235"/>
        <end position="255"/>
    </location>
</feature>
<dbReference type="InterPro" id="IPR000060">
    <property type="entry name" value="BCCT_transptr"/>
</dbReference>
<feature type="transmembrane region" description="Helical" evidence="9">
    <location>
        <begin position="488"/>
        <end position="510"/>
    </location>
</feature>
<dbReference type="Pfam" id="PF02028">
    <property type="entry name" value="BCCT"/>
    <property type="match status" value="1"/>
</dbReference>
<evidence type="ECO:0000313" key="10">
    <source>
        <dbReference type="EMBL" id="GAA3950749.1"/>
    </source>
</evidence>
<feature type="region of interest" description="Disordered" evidence="8">
    <location>
        <begin position="1"/>
        <end position="25"/>
    </location>
</feature>
<comment type="similarity">
    <text evidence="2">Belongs to the BCCT transporter (TC 2.A.15) family.</text>
</comment>
<feature type="transmembrane region" description="Helical" evidence="9">
    <location>
        <begin position="129"/>
        <end position="150"/>
    </location>
</feature>
<feature type="transmembrane region" description="Helical" evidence="9">
    <location>
        <begin position="53"/>
        <end position="74"/>
    </location>
</feature>
<sequence>MNKGKQQDIEQVDESNTPVTRNGDCAETITPPVVGDYPNAQDQMEVLGLEMHAPVFFLSAAVILVFVMLAIVAPVQTDLLFSQTMTWTIEHFDWLFSFTADVVVVFCLLLIVLPIGSIRLGGVDASAEYSVLSWFAMLFACAMGIGLMYWSVAEPISHYLGHDGTPLGVAPATPEAADLAMGATLYHWGFHPWAMYGLVALALGFFAFNRGLPLTLRSAFYPLLGKRIWGWPGDIIDSTAVIATVFGLATSLGFGARQISAGLNFLFGTPNTVPVQLGIIVAITLLVVVSMIFGIKRGIRRVSQLNLLIAVVLAAFVFAAGPSLAIIAVGADSLISYVQHSGALSLWFDRDDEAWYHQWTVFYWAWWISWTPFVGLFVARISRGRTIRQCLVAMLVIPSILTFMWLTIFGGSAILQLQAGGSELQALGNQPSLALFTMLKTLPWSEVTVVLGLLAVVVFFVSSSDSASLVADSLSSGGALDSSTSQRVFWATLEGLIASMLLVGGGTLALDALHAGAITTALPFTIVLLLMCGSLAIGLLEEWRLLRQRRRSVI</sequence>
<evidence type="ECO:0000256" key="9">
    <source>
        <dbReference type="SAM" id="Phobius"/>
    </source>
</evidence>
<proteinExistence type="inferred from homology"/>
<feature type="transmembrane region" description="Helical" evidence="9">
    <location>
        <begin position="447"/>
        <end position="467"/>
    </location>
</feature>
<keyword evidence="3" id="KW-0813">Transport</keyword>
<protein>
    <submittedName>
        <fullName evidence="10">BCCT family transporter</fullName>
    </submittedName>
</protein>
<comment type="caution">
    <text evidence="10">The sequence shown here is derived from an EMBL/GenBank/DDBJ whole genome shotgun (WGS) entry which is preliminary data.</text>
</comment>
<keyword evidence="7 9" id="KW-0472">Membrane</keyword>
<keyword evidence="6 9" id="KW-1133">Transmembrane helix</keyword>
<evidence type="ECO:0000256" key="8">
    <source>
        <dbReference type="SAM" id="MobiDB-lite"/>
    </source>
</evidence>
<evidence type="ECO:0000256" key="7">
    <source>
        <dbReference type="ARBA" id="ARBA00023136"/>
    </source>
</evidence>
<dbReference type="Proteomes" id="UP001501337">
    <property type="component" value="Unassembled WGS sequence"/>
</dbReference>
<feature type="transmembrane region" description="Helical" evidence="9">
    <location>
        <begin position="275"/>
        <end position="295"/>
    </location>
</feature>
<dbReference type="RefSeq" id="WP_344803372.1">
    <property type="nucleotide sequence ID" value="NZ_BAABBO010000001.1"/>
</dbReference>
<feature type="transmembrane region" description="Helical" evidence="9">
    <location>
        <begin position="193"/>
        <end position="214"/>
    </location>
</feature>
<dbReference type="PANTHER" id="PTHR30047">
    <property type="entry name" value="HIGH-AFFINITY CHOLINE TRANSPORT PROTEIN-RELATED"/>
    <property type="match status" value="1"/>
</dbReference>
<dbReference type="PANTHER" id="PTHR30047:SF7">
    <property type="entry name" value="HIGH-AFFINITY CHOLINE TRANSPORT PROTEIN"/>
    <property type="match status" value="1"/>
</dbReference>
<evidence type="ECO:0000256" key="1">
    <source>
        <dbReference type="ARBA" id="ARBA00004651"/>
    </source>
</evidence>
<name>A0ABP7NQ02_9GAMM</name>
<evidence type="ECO:0000256" key="6">
    <source>
        <dbReference type="ARBA" id="ARBA00022989"/>
    </source>
</evidence>
<feature type="transmembrane region" description="Helical" evidence="9">
    <location>
        <begin position="361"/>
        <end position="379"/>
    </location>
</feature>
<keyword evidence="4" id="KW-1003">Cell membrane</keyword>
<dbReference type="EMBL" id="BAABBO010000001">
    <property type="protein sequence ID" value="GAA3950749.1"/>
    <property type="molecule type" value="Genomic_DNA"/>
</dbReference>
<gene>
    <name evidence="10" type="ORF">GCM10022278_07350</name>
</gene>
<evidence type="ECO:0000256" key="4">
    <source>
        <dbReference type="ARBA" id="ARBA00022475"/>
    </source>
</evidence>